<dbReference type="CDD" id="cd06170">
    <property type="entry name" value="LuxR_C_like"/>
    <property type="match status" value="1"/>
</dbReference>
<evidence type="ECO:0000256" key="2">
    <source>
        <dbReference type="ARBA" id="ARBA00023015"/>
    </source>
</evidence>
<dbReference type="Proteomes" id="UP000287198">
    <property type="component" value="Unassembled WGS sequence"/>
</dbReference>
<evidence type="ECO:0000256" key="4">
    <source>
        <dbReference type="ARBA" id="ARBA00023163"/>
    </source>
</evidence>
<dbReference type="RefSeq" id="WP_126763224.1">
    <property type="nucleotide sequence ID" value="NZ_JBHLTZ010000012.1"/>
</dbReference>
<dbReference type="EMBL" id="PIPW01000002">
    <property type="protein sequence ID" value="RUO52773.1"/>
    <property type="molecule type" value="Genomic_DNA"/>
</dbReference>
<evidence type="ECO:0000259" key="7">
    <source>
        <dbReference type="PROSITE" id="PS50110"/>
    </source>
</evidence>
<keyword evidence="2" id="KW-0805">Transcription regulation</keyword>
<evidence type="ECO:0000313" key="8">
    <source>
        <dbReference type="EMBL" id="RUO52773.1"/>
    </source>
</evidence>
<dbReference type="InterPro" id="IPR011006">
    <property type="entry name" value="CheY-like_superfamily"/>
</dbReference>
<dbReference type="GO" id="GO:0003677">
    <property type="term" value="F:DNA binding"/>
    <property type="evidence" value="ECO:0007669"/>
    <property type="project" value="UniProtKB-KW"/>
</dbReference>
<comment type="caution">
    <text evidence="8">The sequence shown here is derived from an EMBL/GenBank/DDBJ whole genome shotgun (WGS) entry which is preliminary data.</text>
</comment>
<dbReference type="InterPro" id="IPR039420">
    <property type="entry name" value="WalR-like"/>
</dbReference>
<dbReference type="PROSITE" id="PS50110">
    <property type="entry name" value="RESPONSE_REGULATORY"/>
    <property type="match status" value="1"/>
</dbReference>
<dbReference type="SMART" id="SM00421">
    <property type="entry name" value="HTH_LUXR"/>
    <property type="match status" value="1"/>
</dbReference>
<accession>A0A432XVU3</accession>
<dbReference type="SUPFAM" id="SSF46894">
    <property type="entry name" value="C-terminal effector domain of the bipartite response regulators"/>
    <property type="match status" value="1"/>
</dbReference>
<gene>
    <name evidence="8" type="ORF">CWI69_06945</name>
</gene>
<keyword evidence="4" id="KW-0804">Transcription</keyword>
<dbReference type="InterPro" id="IPR001789">
    <property type="entry name" value="Sig_transdc_resp-reg_receiver"/>
</dbReference>
<keyword evidence="9" id="KW-1185">Reference proteome</keyword>
<evidence type="ECO:0000256" key="1">
    <source>
        <dbReference type="ARBA" id="ARBA00022553"/>
    </source>
</evidence>
<feature type="modified residue" description="4-aspartylphosphate" evidence="5">
    <location>
        <position position="58"/>
    </location>
</feature>
<dbReference type="Pfam" id="PF00072">
    <property type="entry name" value="Response_reg"/>
    <property type="match status" value="1"/>
</dbReference>
<dbReference type="GO" id="GO:0006355">
    <property type="term" value="P:regulation of DNA-templated transcription"/>
    <property type="evidence" value="ECO:0007669"/>
    <property type="project" value="InterPro"/>
</dbReference>
<dbReference type="PRINTS" id="PR00038">
    <property type="entry name" value="HTHLUXR"/>
</dbReference>
<evidence type="ECO:0000259" key="6">
    <source>
        <dbReference type="PROSITE" id="PS50043"/>
    </source>
</evidence>
<proteinExistence type="predicted"/>
<keyword evidence="1 5" id="KW-0597">Phosphoprotein</keyword>
<dbReference type="OrthoDB" id="9796655at2"/>
<evidence type="ECO:0000313" key="9">
    <source>
        <dbReference type="Proteomes" id="UP000287198"/>
    </source>
</evidence>
<evidence type="ECO:0000256" key="5">
    <source>
        <dbReference type="PROSITE-ProRule" id="PRU00169"/>
    </source>
</evidence>
<dbReference type="InterPro" id="IPR000792">
    <property type="entry name" value="Tscrpt_reg_LuxR_C"/>
</dbReference>
<dbReference type="Pfam" id="PF00196">
    <property type="entry name" value="GerE"/>
    <property type="match status" value="1"/>
</dbReference>
<name>A0A432XVU3_9GAMM</name>
<dbReference type="InterPro" id="IPR058245">
    <property type="entry name" value="NreC/VraR/RcsB-like_REC"/>
</dbReference>
<reference evidence="9" key="1">
    <citation type="journal article" date="2018" name="Front. Microbiol.">
        <title>Genome-Based Analysis Reveals the Taxonomy and Diversity of the Family Idiomarinaceae.</title>
        <authorList>
            <person name="Liu Y."/>
            <person name="Lai Q."/>
            <person name="Shao Z."/>
        </authorList>
    </citation>
    <scope>NUCLEOTIDE SEQUENCE [LARGE SCALE GENOMIC DNA]</scope>
    <source>
        <strain evidence="9">BH195</strain>
    </source>
</reference>
<dbReference type="AlphaFoldDB" id="A0A432XVU3"/>
<feature type="domain" description="HTH luxR-type" evidence="6">
    <location>
        <begin position="150"/>
        <end position="215"/>
    </location>
</feature>
<feature type="domain" description="Response regulatory" evidence="7">
    <location>
        <begin position="3"/>
        <end position="123"/>
    </location>
</feature>
<dbReference type="PROSITE" id="PS50043">
    <property type="entry name" value="HTH_LUXR_2"/>
    <property type="match status" value="1"/>
</dbReference>
<keyword evidence="3 8" id="KW-0238">DNA-binding</keyword>
<dbReference type="InterPro" id="IPR016032">
    <property type="entry name" value="Sig_transdc_resp-reg_C-effctor"/>
</dbReference>
<dbReference type="Gene3D" id="3.40.50.2300">
    <property type="match status" value="1"/>
</dbReference>
<protein>
    <submittedName>
        <fullName evidence="8">DNA-binding response regulator</fullName>
    </submittedName>
</protein>
<dbReference type="PANTHER" id="PTHR43214">
    <property type="entry name" value="TWO-COMPONENT RESPONSE REGULATOR"/>
    <property type="match status" value="1"/>
</dbReference>
<dbReference type="SUPFAM" id="SSF52172">
    <property type="entry name" value="CheY-like"/>
    <property type="match status" value="1"/>
</dbReference>
<sequence>MIKVYLVDDQTLVRQGIRSLLELSEQVIVSGEAAGGQQALADLVAAEAATQPQVILMDIRMPGLSGIDTLAQLRAAGVNVPVMMLTTFDDHSSVMAALQQGASGYVLKDVALETLVEAITHVAGGGRWIQPAVTERMLQGLQQVETEFSSADQPEPLSDKELAVLRLMASGLSNREIASALFKSEGTVKNQVSTIMAKLGVRDRTRAVLKALETGWI</sequence>
<dbReference type="GO" id="GO:0000160">
    <property type="term" value="P:phosphorelay signal transduction system"/>
    <property type="evidence" value="ECO:0007669"/>
    <property type="project" value="InterPro"/>
</dbReference>
<evidence type="ECO:0000256" key="3">
    <source>
        <dbReference type="ARBA" id="ARBA00023125"/>
    </source>
</evidence>
<organism evidence="8 9">
    <name type="scientific">Pseudidiomarina halophila</name>
    <dbReference type="NCBI Taxonomy" id="1449799"/>
    <lineage>
        <taxon>Bacteria</taxon>
        <taxon>Pseudomonadati</taxon>
        <taxon>Pseudomonadota</taxon>
        <taxon>Gammaproteobacteria</taxon>
        <taxon>Alteromonadales</taxon>
        <taxon>Idiomarinaceae</taxon>
        <taxon>Pseudidiomarina</taxon>
    </lineage>
</organism>
<dbReference type="PANTHER" id="PTHR43214:SF24">
    <property type="entry name" value="TRANSCRIPTIONAL REGULATORY PROTEIN NARL-RELATED"/>
    <property type="match status" value="1"/>
</dbReference>
<dbReference type="SMART" id="SM00448">
    <property type="entry name" value="REC"/>
    <property type="match status" value="1"/>
</dbReference>
<dbReference type="CDD" id="cd17535">
    <property type="entry name" value="REC_NarL-like"/>
    <property type="match status" value="1"/>
</dbReference>